<evidence type="ECO:0000256" key="3">
    <source>
        <dbReference type="ARBA" id="ARBA00022692"/>
    </source>
</evidence>
<keyword evidence="4 9" id="KW-1133">Transmembrane helix</keyword>
<dbReference type="InterPro" id="IPR006369">
    <property type="entry name" value="Protohaem_IX_farnesylTrfase"/>
</dbReference>
<evidence type="ECO:0000256" key="5">
    <source>
        <dbReference type="ARBA" id="ARBA00023133"/>
    </source>
</evidence>
<evidence type="ECO:0000256" key="4">
    <source>
        <dbReference type="ARBA" id="ARBA00022989"/>
    </source>
</evidence>
<evidence type="ECO:0000256" key="2">
    <source>
        <dbReference type="ARBA" id="ARBA00022679"/>
    </source>
</evidence>
<feature type="transmembrane region" description="Helical" evidence="9">
    <location>
        <begin position="178"/>
        <end position="198"/>
    </location>
</feature>
<keyword evidence="5" id="KW-0350">Heme biosynthesis</keyword>
<evidence type="ECO:0000256" key="1">
    <source>
        <dbReference type="ARBA" id="ARBA00004141"/>
    </source>
</evidence>
<feature type="region of interest" description="Disordered" evidence="8">
    <location>
        <begin position="393"/>
        <end position="413"/>
    </location>
</feature>
<dbReference type="HAMAP" id="MF_00154">
    <property type="entry name" value="CyoE_CtaB"/>
    <property type="match status" value="1"/>
</dbReference>
<evidence type="ECO:0000256" key="6">
    <source>
        <dbReference type="ARBA" id="ARBA00023136"/>
    </source>
</evidence>
<reference evidence="10" key="1">
    <citation type="submission" date="2014-11" db="EMBL/GenBank/DDBJ databases">
        <authorList>
            <person name="Otto D Thomas"/>
            <person name="Naeem Raeece"/>
        </authorList>
    </citation>
    <scope>NUCLEOTIDE SEQUENCE</scope>
</reference>
<dbReference type="PhylomeDB" id="A0A0G4I7E2"/>
<dbReference type="AlphaFoldDB" id="A0A0G4I7E2"/>
<keyword evidence="3 9" id="KW-0812">Transmembrane</keyword>
<feature type="region of interest" description="Disordered" evidence="8">
    <location>
        <begin position="462"/>
        <end position="504"/>
    </location>
</feature>
<dbReference type="PANTHER" id="PTHR43448:SF2">
    <property type="entry name" value="PROTOHEME IX FARNESYLTRANSFERASE, MITOCHONDRIAL"/>
    <property type="match status" value="1"/>
</dbReference>
<keyword evidence="2" id="KW-0808">Transferase</keyword>
<feature type="compositionally biased region" description="Low complexity" evidence="8">
    <location>
        <begin position="462"/>
        <end position="474"/>
    </location>
</feature>
<sequence length="504" mass="52924">MESFVPRLRALPGRLSACIAPKRDLQTSVSRQPALAAANPLAQTCRLHWQLSKGKLTVWVALSSLPSYFMCGASSLDPAVGGLVLGTAMASASANALNQVFERHRDKVMARTKGRPIPSGRMQPESALKFATVSGCAGVGLLSTLTEPVTALLAAGNIGAYAGVYTPLKVVSKYNTHVGAVVGSVPILMGWTAAGGSLLTPAPWVLFAIQTMWQFPHFYALAWLHREDYTRGGFKMFPLCDETGKRTAAMIRPWLFGLSALPLVTSAAGATSFMFVLSAAVPNWIFYKQFQKFEAKPSRQTARTFFLHSLWHLFALLGLGALHTFVPAVGVGSASSSSSGCPAATTASGASGGGPLLNEGGEGQPGPGRQEPCGAAGGPLSWSSLASSIFPASRRRKSGEDPGASTTATTLPPSFAPLRDAFETVCLHKWAVKDKLAGLPSVYCPMEWTAWFGLRMPDPVGSVSPPPGGDASPSNVSDSICAVDGVEGGPGALEPDKAFCERDR</sequence>
<proteinExistence type="inferred from homology"/>
<dbReference type="InterPro" id="IPR000537">
    <property type="entry name" value="UbiA_prenyltransferase"/>
</dbReference>
<evidence type="ECO:0000256" key="7">
    <source>
        <dbReference type="ARBA" id="ARBA00030253"/>
    </source>
</evidence>
<comment type="subcellular location">
    <subcellularLocation>
        <location evidence="1">Membrane</location>
        <topology evidence="1">Multi-pass membrane protein</topology>
    </subcellularLocation>
</comment>
<feature type="region of interest" description="Disordered" evidence="8">
    <location>
        <begin position="342"/>
        <end position="377"/>
    </location>
</feature>
<feature type="compositionally biased region" description="Gly residues" evidence="8">
    <location>
        <begin position="350"/>
        <end position="366"/>
    </location>
</feature>
<feature type="transmembrane region" description="Helical" evidence="9">
    <location>
        <begin position="305"/>
        <end position="326"/>
    </location>
</feature>
<organism evidence="10">
    <name type="scientific">Chromera velia CCMP2878</name>
    <dbReference type="NCBI Taxonomy" id="1169474"/>
    <lineage>
        <taxon>Eukaryota</taxon>
        <taxon>Sar</taxon>
        <taxon>Alveolata</taxon>
        <taxon>Colpodellida</taxon>
        <taxon>Chromeraceae</taxon>
        <taxon>Chromera</taxon>
    </lineage>
</organism>
<accession>A0A0G4I7E2</accession>
<dbReference type="GO" id="GO:0005739">
    <property type="term" value="C:mitochondrion"/>
    <property type="evidence" value="ECO:0007669"/>
    <property type="project" value="TreeGrafter"/>
</dbReference>
<evidence type="ECO:0000313" key="10">
    <source>
        <dbReference type="EMBL" id="CEM52888.1"/>
    </source>
</evidence>
<gene>
    <name evidence="10" type="ORF">Cvel_11582</name>
</gene>
<dbReference type="PANTHER" id="PTHR43448">
    <property type="entry name" value="PROTOHEME IX FARNESYLTRANSFERASE, MITOCHONDRIAL"/>
    <property type="match status" value="1"/>
</dbReference>
<dbReference type="GO" id="GO:0008495">
    <property type="term" value="F:protoheme IX farnesyltransferase activity"/>
    <property type="evidence" value="ECO:0007669"/>
    <property type="project" value="InterPro"/>
</dbReference>
<dbReference type="GO" id="GO:0006784">
    <property type="term" value="P:heme A biosynthetic process"/>
    <property type="evidence" value="ECO:0007669"/>
    <property type="project" value="TreeGrafter"/>
</dbReference>
<dbReference type="InterPro" id="IPR044878">
    <property type="entry name" value="UbiA_sf"/>
</dbReference>
<keyword evidence="6 9" id="KW-0472">Membrane</keyword>
<protein>
    <recommendedName>
        <fullName evidence="7">Heme O synthase</fullName>
    </recommendedName>
</protein>
<dbReference type="Pfam" id="PF01040">
    <property type="entry name" value="UbiA"/>
    <property type="match status" value="1"/>
</dbReference>
<dbReference type="VEuPathDB" id="CryptoDB:Cvel_11582"/>
<dbReference type="CDD" id="cd13957">
    <property type="entry name" value="PT_UbiA_Cox10"/>
    <property type="match status" value="1"/>
</dbReference>
<dbReference type="Gene3D" id="1.10.357.140">
    <property type="entry name" value="UbiA prenyltransferase"/>
    <property type="match status" value="1"/>
</dbReference>
<evidence type="ECO:0000256" key="9">
    <source>
        <dbReference type="SAM" id="Phobius"/>
    </source>
</evidence>
<evidence type="ECO:0000256" key="8">
    <source>
        <dbReference type="SAM" id="MobiDB-lite"/>
    </source>
</evidence>
<dbReference type="EMBL" id="CDMZ01005412">
    <property type="protein sequence ID" value="CEM52888.1"/>
    <property type="molecule type" value="Genomic_DNA"/>
</dbReference>
<name>A0A0G4I7E2_9ALVE</name>
<feature type="compositionally biased region" description="Basic and acidic residues" evidence="8">
    <location>
        <begin position="494"/>
        <end position="504"/>
    </location>
</feature>
<dbReference type="GO" id="GO:0016020">
    <property type="term" value="C:membrane"/>
    <property type="evidence" value="ECO:0007669"/>
    <property type="project" value="UniProtKB-SubCell"/>
</dbReference>
<dbReference type="NCBIfam" id="TIGR01473">
    <property type="entry name" value="cyoE_ctaB"/>
    <property type="match status" value="1"/>
</dbReference>
<feature type="transmembrane region" description="Helical" evidence="9">
    <location>
        <begin position="254"/>
        <end position="285"/>
    </location>
</feature>